<dbReference type="GO" id="GO:0003755">
    <property type="term" value="F:peptidyl-prolyl cis-trans isomerase activity"/>
    <property type="evidence" value="ECO:0007669"/>
    <property type="project" value="UniProtKB-UniRule"/>
</dbReference>
<evidence type="ECO:0000256" key="4">
    <source>
        <dbReference type="RuleBase" id="RU003915"/>
    </source>
</evidence>
<protein>
    <recommendedName>
        <fullName evidence="4">Peptidyl-prolyl cis-trans isomerase</fullName>
        <ecNumber evidence="4">5.2.1.8</ecNumber>
    </recommendedName>
</protein>
<keyword evidence="7" id="KW-1185">Reference proteome</keyword>
<keyword evidence="3 4" id="KW-0413">Isomerase</keyword>
<dbReference type="AlphaFoldDB" id="H1YGQ5"/>
<dbReference type="OrthoDB" id="669809at2"/>
<comment type="catalytic activity">
    <reaction evidence="1 3 4">
        <text>[protein]-peptidylproline (omega=180) = [protein]-peptidylproline (omega=0)</text>
        <dbReference type="Rhea" id="RHEA:16237"/>
        <dbReference type="Rhea" id="RHEA-COMP:10747"/>
        <dbReference type="Rhea" id="RHEA-COMP:10748"/>
        <dbReference type="ChEBI" id="CHEBI:83833"/>
        <dbReference type="ChEBI" id="CHEBI:83834"/>
        <dbReference type="EC" id="5.2.1.8"/>
    </reaction>
</comment>
<evidence type="ECO:0000313" key="6">
    <source>
        <dbReference type="EMBL" id="EHQ26334.1"/>
    </source>
</evidence>
<dbReference type="Pfam" id="PF00254">
    <property type="entry name" value="FKBP_C"/>
    <property type="match status" value="1"/>
</dbReference>
<proteinExistence type="inferred from homology"/>
<comment type="similarity">
    <text evidence="4">Belongs to the FKBP-type PPIase family.</text>
</comment>
<evidence type="ECO:0000256" key="1">
    <source>
        <dbReference type="ARBA" id="ARBA00000971"/>
    </source>
</evidence>
<evidence type="ECO:0000256" key="2">
    <source>
        <dbReference type="ARBA" id="ARBA00023110"/>
    </source>
</evidence>
<dbReference type="Proteomes" id="UP000002774">
    <property type="component" value="Chromosome"/>
</dbReference>
<dbReference type="Gene3D" id="3.10.50.40">
    <property type="match status" value="2"/>
</dbReference>
<feature type="domain" description="PPIase FKBP-type" evidence="5">
    <location>
        <begin position="228"/>
        <end position="319"/>
    </location>
</feature>
<dbReference type="PROSITE" id="PS50059">
    <property type="entry name" value="FKBP_PPIASE"/>
    <property type="match status" value="2"/>
</dbReference>
<sequence length="320" mass="34481">MKQLLYALMAFCAFGLLSCRKNSDNFTIKEFDADQIKTYIKQNNLTGMNPVLSGGDTTGIYYQIITQGNGKVIDYPDKISFVYSFKTFDGNFSSTDTILNHTYNFTAYIAPNGLQLALKNIVKTKGSKVRLLIPSRLAYGINGTTISRYTSENTTSTGIISGNQCLDFTVNLLDDDVTKQAAYDDLSIKKYISANGLSGYIPITTGTYAGVYYKIQQAGTGTDLIDVNSNIGVQYTGTLLNGAIFDEANNNDGTAATTLTLLDGLTAWQGVLPMVTAGAKISILSPSALAYGTAAVSKGSFSIPAFSCVRYDFNIITVTN</sequence>
<dbReference type="HOGENOM" id="CLU_868248_0_0_10"/>
<evidence type="ECO:0000259" key="5">
    <source>
        <dbReference type="PROSITE" id="PS50059"/>
    </source>
</evidence>
<dbReference type="SUPFAM" id="SSF54534">
    <property type="entry name" value="FKBP-like"/>
    <property type="match status" value="2"/>
</dbReference>
<dbReference type="eggNOG" id="COG0545">
    <property type="taxonomic scope" value="Bacteria"/>
</dbReference>
<dbReference type="EC" id="5.2.1.8" evidence="4"/>
<dbReference type="STRING" id="714943.Mucpa_2196"/>
<dbReference type="InterPro" id="IPR001179">
    <property type="entry name" value="PPIase_FKBP_dom"/>
</dbReference>
<evidence type="ECO:0000313" key="7">
    <source>
        <dbReference type="Proteomes" id="UP000002774"/>
    </source>
</evidence>
<dbReference type="PROSITE" id="PS51257">
    <property type="entry name" value="PROKAR_LIPOPROTEIN"/>
    <property type="match status" value="1"/>
</dbReference>
<evidence type="ECO:0000256" key="3">
    <source>
        <dbReference type="PROSITE-ProRule" id="PRU00277"/>
    </source>
</evidence>
<dbReference type="EMBL" id="CM001403">
    <property type="protein sequence ID" value="EHQ26334.1"/>
    <property type="molecule type" value="Genomic_DNA"/>
</dbReference>
<dbReference type="RefSeq" id="WP_008506396.1">
    <property type="nucleotide sequence ID" value="NZ_CM001403.1"/>
</dbReference>
<gene>
    <name evidence="6" type="ORF">Mucpa_2196</name>
</gene>
<reference evidence="6" key="1">
    <citation type="submission" date="2011-09" db="EMBL/GenBank/DDBJ databases">
        <title>The permanent draft genome of Mucilaginibacter paludis DSM 18603.</title>
        <authorList>
            <consortium name="US DOE Joint Genome Institute (JGI-PGF)"/>
            <person name="Lucas S."/>
            <person name="Han J."/>
            <person name="Lapidus A."/>
            <person name="Bruce D."/>
            <person name="Goodwin L."/>
            <person name="Pitluck S."/>
            <person name="Peters L."/>
            <person name="Kyrpides N."/>
            <person name="Mavromatis K."/>
            <person name="Ivanova N."/>
            <person name="Mikhailova N."/>
            <person name="Held B."/>
            <person name="Detter J.C."/>
            <person name="Tapia R."/>
            <person name="Han C."/>
            <person name="Land M."/>
            <person name="Hauser L."/>
            <person name="Markowitz V."/>
            <person name="Cheng J.-F."/>
            <person name="Hugenholtz P."/>
            <person name="Woyke T."/>
            <person name="Wu D."/>
            <person name="Tindall B."/>
            <person name="Brambilla E."/>
            <person name="Klenk H.-P."/>
            <person name="Eisen J.A."/>
        </authorList>
    </citation>
    <scope>NUCLEOTIDE SEQUENCE [LARGE SCALE GENOMIC DNA]</scope>
    <source>
        <strain evidence="6">DSM 18603</strain>
    </source>
</reference>
<feature type="domain" description="PPIase FKBP-type" evidence="5">
    <location>
        <begin position="55"/>
        <end position="176"/>
    </location>
</feature>
<keyword evidence="2 3" id="KW-0697">Rotamase</keyword>
<name>H1YGQ5_9SPHI</name>
<dbReference type="InterPro" id="IPR046357">
    <property type="entry name" value="PPIase_dom_sf"/>
</dbReference>
<organism evidence="6 7">
    <name type="scientific">Mucilaginibacter paludis DSM 18603</name>
    <dbReference type="NCBI Taxonomy" id="714943"/>
    <lineage>
        <taxon>Bacteria</taxon>
        <taxon>Pseudomonadati</taxon>
        <taxon>Bacteroidota</taxon>
        <taxon>Sphingobacteriia</taxon>
        <taxon>Sphingobacteriales</taxon>
        <taxon>Sphingobacteriaceae</taxon>
        <taxon>Mucilaginibacter</taxon>
    </lineage>
</organism>
<accession>H1YGQ5</accession>